<organism evidence="1">
    <name type="scientific">uncultured bacterium</name>
    <name type="common">gcode 4</name>
    <dbReference type="NCBI Taxonomy" id="1234023"/>
    <lineage>
        <taxon>Bacteria</taxon>
        <taxon>environmental samples</taxon>
    </lineage>
</organism>
<name>K1XIQ0_9BACT</name>
<protein>
    <submittedName>
        <fullName evidence="1">Uncharacterized protein</fullName>
    </submittedName>
</protein>
<dbReference type="AlphaFoldDB" id="K1XIQ0"/>
<gene>
    <name evidence="1" type="ORF">ACD_78C00127G0001</name>
</gene>
<proteinExistence type="predicted"/>
<accession>K1XIQ0</accession>
<reference evidence="1" key="1">
    <citation type="journal article" date="2012" name="Science">
        <title>Fermentation, hydrogen, and sulfur metabolism in multiple uncultivated bacterial phyla.</title>
        <authorList>
            <person name="Wrighton K.C."/>
            <person name="Thomas B.C."/>
            <person name="Sharon I."/>
            <person name="Miller C.S."/>
            <person name="Castelle C.J."/>
            <person name="VerBerkmoes N.C."/>
            <person name="Wilkins M.J."/>
            <person name="Hettich R.L."/>
            <person name="Lipton M.S."/>
            <person name="Williams K.H."/>
            <person name="Long P.E."/>
            <person name="Banfield J.F."/>
        </authorList>
    </citation>
    <scope>NUCLEOTIDE SEQUENCE [LARGE SCALE GENOMIC DNA]</scope>
</reference>
<sequence>MYFCYNELAEYEFFIRFAPIKLHILAHTNLIDSPYLGEYFRVQFLEFDKCLDGIGIDIFVNLAKNDALARLISLPSRTMVFQKLHNE</sequence>
<evidence type="ECO:0000313" key="1">
    <source>
        <dbReference type="EMBL" id="EKD30190.1"/>
    </source>
</evidence>
<dbReference type="EMBL" id="AMFJ01034127">
    <property type="protein sequence ID" value="EKD30190.1"/>
    <property type="molecule type" value="Genomic_DNA"/>
</dbReference>
<comment type="caution">
    <text evidence="1">The sequence shown here is derived from an EMBL/GenBank/DDBJ whole genome shotgun (WGS) entry which is preliminary data.</text>
</comment>